<dbReference type="InterPro" id="IPR050086">
    <property type="entry name" value="MetN_ABC_transporter-like"/>
</dbReference>
<reference evidence="4 5" key="1">
    <citation type="submission" date="2020-04" db="EMBL/GenBank/DDBJ databases">
        <title>Whole-genome sequencing of Vibrio spp. from China reveals different genetic environments of blaCTX-M-14 among diverse lineages.</title>
        <authorList>
            <person name="Zheng Z."/>
            <person name="Ye L."/>
            <person name="Chen S."/>
        </authorList>
    </citation>
    <scope>NUCLEOTIDE SEQUENCE [LARGE SCALE GENOMIC DNA]</scope>
    <source>
        <strain evidence="4 5">Vb0551</strain>
    </source>
</reference>
<dbReference type="Pfam" id="PF00005">
    <property type="entry name" value="ABC_tran"/>
    <property type="match status" value="1"/>
</dbReference>
<dbReference type="GO" id="GO:0016887">
    <property type="term" value="F:ATP hydrolysis activity"/>
    <property type="evidence" value="ECO:0007669"/>
    <property type="project" value="InterPro"/>
</dbReference>
<dbReference type="InterPro" id="IPR003439">
    <property type="entry name" value="ABC_transporter-like_ATP-bd"/>
</dbReference>
<protein>
    <submittedName>
        <fullName evidence="4">Amino acid ABC transporter ATP-binding protein</fullName>
    </submittedName>
</protein>
<evidence type="ECO:0000259" key="3">
    <source>
        <dbReference type="Pfam" id="PF00005"/>
    </source>
</evidence>
<evidence type="ECO:0000313" key="5">
    <source>
        <dbReference type="Proteomes" id="UP000518904"/>
    </source>
</evidence>
<evidence type="ECO:0000313" key="4">
    <source>
        <dbReference type="EMBL" id="NMU85400.1"/>
    </source>
</evidence>
<comment type="subcellular location">
    <subcellularLocation>
        <location evidence="1">Cell inner membrane</location>
        <topology evidence="1">Peripheral membrane protein</topology>
    </subcellularLocation>
</comment>
<name>A0A7Y0SL29_VIBPH</name>
<keyword evidence="4" id="KW-0547">Nucleotide-binding</keyword>
<evidence type="ECO:0000256" key="2">
    <source>
        <dbReference type="ARBA" id="ARBA00022448"/>
    </source>
</evidence>
<proteinExistence type="predicted"/>
<feature type="domain" description="ABC transporter" evidence="3">
    <location>
        <begin position="17"/>
        <end position="58"/>
    </location>
</feature>
<dbReference type="SUPFAM" id="SSF52540">
    <property type="entry name" value="P-loop containing nucleoside triphosphate hydrolases"/>
    <property type="match status" value="1"/>
</dbReference>
<organism evidence="4 5">
    <name type="scientific">Vibrio parahaemolyticus</name>
    <dbReference type="NCBI Taxonomy" id="670"/>
    <lineage>
        <taxon>Bacteria</taxon>
        <taxon>Pseudomonadati</taxon>
        <taxon>Pseudomonadota</taxon>
        <taxon>Gammaproteobacteria</taxon>
        <taxon>Vibrionales</taxon>
        <taxon>Vibrionaceae</taxon>
        <taxon>Vibrio</taxon>
    </lineage>
</organism>
<keyword evidence="4" id="KW-0067">ATP-binding</keyword>
<dbReference type="GO" id="GO:0005886">
    <property type="term" value="C:plasma membrane"/>
    <property type="evidence" value="ECO:0007669"/>
    <property type="project" value="UniProtKB-SubCell"/>
</dbReference>
<dbReference type="Gene3D" id="3.40.50.300">
    <property type="entry name" value="P-loop containing nucleotide triphosphate hydrolases"/>
    <property type="match status" value="1"/>
</dbReference>
<dbReference type="EMBL" id="JABCLB010002211">
    <property type="protein sequence ID" value="NMU85400.1"/>
    <property type="molecule type" value="Genomic_DNA"/>
</dbReference>
<dbReference type="Proteomes" id="UP000518904">
    <property type="component" value="Unassembled WGS sequence"/>
</dbReference>
<dbReference type="PANTHER" id="PTHR43166">
    <property type="entry name" value="AMINO ACID IMPORT ATP-BINDING PROTEIN"/>
    <property type="match status" value="1"/>
</dbReference>
<dbReference type="InterPro" id="IPR027417">
    <property type="entry name" value="P-loop_NTPase"/>
</dbReference>
<comment type="caution">
    <text evidence="4">The sequence shown here is derived from an EMBL/GenBank/DDBJ whole genome shotgun (WGS) entry which is preliminary data.</text>
</comment>
<accession>A0A7Y0SL29</accession>
<evidence type="ECO:0000256" key="1">
    <source>
        <dbReference type="ARBA" id="ARBA00004417"/>
    </source>
</evidence>
<keyword evidence="2" id="KW-0813">Transport</keyword>
<dbReference type="PANTHER" id="PTHR43166:SF15">
    <property type="entry name" value="HISTIDINE TRANSPORT ATP-BINDING PROTEIN HISP"/>
    <property type="match status" value="1"/>
</dbReference>
<gene>
    <name evidence="4" type="ORF">HKB16_21345</name>
</gene>
<dbReference type="AlphaFoldDB" id="A0A7Y0SL29"/>
<feature type="non-terminal residue" evidence="4">
    <location>
        <position position="59"/>
    </location>
</feature>
<dbReference type="GO" id="GO:0005524">
    <property type="term" value="F:ATP binding"/>
    <property type="evidence" value="ECO:0007669"/>
    <property type="project" value="UniProtKB-KW"/>
</dbReference>
<sequence>MIKLENIHKRFGETEVLKGIDLDIKQGEIIVIIGSSGTGKSTLLRTVNFLEQADEGRIT</sequence>